<dbReference type="EMBL" id="MU118750">
    <property type="protein sequence ID" value="KAF9642039.1"/>
    <property type="molecule type" value="Genomic_DNA"/>
</dbReference>
<evidence type="ECO:0000313" key="2">
    <source>
        <dbReference type="Proteomes" id="UP000886501"/>
    </source>
</evidence>
<protein>
    <submittedName>
        <fullName evidence="1">Uncharacterized protein</fullName>
    </submittedName>
</protein>
<dbReference type="Proteomes" id="UP000886501">
    <property type="component" value="Unassembled WGS sequence"/>
</dbReference>
<reference evidence="1" key="2">
    <citation type="journal article" date="2020" name="Nat. Commun.">
        <title>Large-scale genome sequencing of mycorrhizal fungi provides insights into the early evolution of symbiotic traits.</title>
        <authorList>
            <person name="Miyauchi S."/>
            <person name="Kiss E."/>
            <person name="Kuo A."/>
            <person name="Drula E."/>
            <person name="Kohler A."/>
            <person name="Sanchez-Garcia M."/>
            <person name="Morin E."/>
            <person name="Andreopoulos B."/>
            <person name="Barry K.W."/>
            <person name="Bonito G."/>
            <person name="Buee M."/>
            <person name="Carver A."/>
            <person name="Chen C."/>
            <person name="Cichocki N."/>
            <person name="Clum A."/>
            <person name="Culley D."/>
            <person name="Crous P.W."/>
            <person name="Fauchery L."/>
            <person name="Girlanda M."/>
            <person name="Hayes R.D."/>
            <person name="Keri Z."/>
            <person name="LaButti K."/>
            <person name="Lipzen A."/>
            <person name="Lombard V."/>
            <person name="Magnuson J."/>
            <person name="Maillard F."/>
            <person name="Murat C."/>
            <person name="Nolan M."/>
            <person name="Ohm R.A."/>
            <person name="Pangilinan J."/>
            <person name="Pereira M.F."/>
            <person name="Perotto S."/>
            <person name="Peter M."/>
            <person name="Pfister S."/>
            <person name="Riley R."/>
            <person name="Sitrit Y."/>
            <person name="Stielow J.B."/>
            <person name="Szollosi G."/>
            <person name="Zifcakova L."/>
            <person name="Stursova M."/>
            <person name="Spatafora J.W."/>
            <person name="Tedersoo L."/>
            <person name="Vaario L.M."/>
            <person name="Yamada A."/>
            <person name="Yan M."/>
            <person name="Wang P."/>
            <person name="Xu J."/>
            <person name="Bruns T."/>
            <person name="Baldrian P."/>
            <person name="Vilgalys R."/>
            <person name="Dunand C."/>
            <person name="Henrissat B."/>
            <person name="Grigoriev I.V."/>
            <person name="Hibbett D."/>
            <person name="Nagy L.G."/>
            <person name="Martin F.M."/>
        </authorList>
    </citation>
    <scope>NUCLEOTIDE SEQUENCE</scope>
    <source>
        <strain evidence="1">P2</strain>
    </source>
</reference>
<sequence>MDLEAVGKYSEIAEVVRSAPVLKVRPKSVDETSLVRSARKCVEIRRATTYHPFFSALVCSYGLAQWST</sequence>
<evidence type="ECO:0000313" key="1">
    <source>
        <dbReference type="EMBL" id="KAF9642039.1"/>
    </source>
</evidence>
<reference evidence="1" key="1">
    <citation type="submission" date="2019-10" db="EMBL/GenBank/DDBJ databases">
        <authorList>
            <consortium name="DOE Joint Genome Institute"/>
            <person name="Kuo A."/>
            <person name="Miyauchi S."/>
            <person name="Kiss E."/>
            <person name="Drula E."/>
            <person name="Kohler A."/>
            <person name="Sanchez-Garcia M."/>
            <person name="Andreopoulos B."/>
            <person name="Barry K.W."/>
            <person name="Bonito G."/>
            <person name="Buee M."/>
            <person name="Carver A."/>
            <person name="Chen C."/>
            <person name="Cichocki N."/>
            <person name="Clum A."/>
            <person name="Culley D."/>
            <person name="Crous P.W."/>
            <person name="Fauchery L."/>
            <person name="Girlanda M."/>
            <person name="Hayes R."/>
            <person name="Keri Z."/>
            <person name="Labutti K."/>
            <person name="Lipzen A."/>
            <person name="Lombard V."/>
            <person name="Magnuson J."/>
            <person name="Maillard F."/>
            <person name="Morin E."/>
            <person name="Murat C."/>
            <person name="Nolan M."/>
            <person name="Ohm R."/>
            <person name="Pangilinan J."/>
            <person name="Pereira M."/>
            <person name="Perotto S."/>
            <person name="Peter M."/>
            <person name="Riley R."/>
            <person name="Sitrit Y."/>
            <person name="Stielow B."/>
            <person name="Szollosi G."/>
            <person name="Zifcakova L."/>
            <person name="Stursova M."/>
            <person name="Spatafora J.W."/>
            <person name="Tedersoo L."/>
            <person name="Vaario L.-M."/>
            <person name="Yamada A."/>
            <person name="Yan M."/>
            <person name="Wang P."/>
            <person name="Xu J."/>
            <person name="Bruns T."/>
            <person name="Baldrian P."/>
            <person name="Vilgalys R."/>
            <person name="Henrissat B."/>
            <person name="Grigoriev I.V."/>
            <person name="Hibbett D."/>
            <person name="Nagy L.G."/>
            <person name="Martin F.M."/>
        </authorList>
    </citation>
    <scope>NUCLEOTIDE SEQUENCE</scope>
    <source>
        <strain evidence="1">P2</strain>
    </source>
</reference>
<comment type="caution">
    <text evidence="1">The sequence shown here is derived from an EMBL/GenBank/DDBJ whole genome shotgun (WGS) entry which is preliminary data.</text>
</comment>
<keyword evidence="2" id="KW-1185">Reference proteome</keyword>
<proteinExistence type="predicted"/>
<gene>
    <name evidence="1" type="ORF">BDM02DRAFT_2747898</name>
</gene>
<name>A0ACB6YX60_THEGA</name>
<accession>A0ACB6YX60</accession>
<organism evidence="1 2">
    <name type="scientific">Thelephora ganbajun</name>
    <name type="common">Ganba fungus</name>
    <dbReference type="NCBI Taxonomy" id="370292"/>
    <lineage>
        <taxon>Eukaryota</taxon>
        <taxon>Fungi</taxon>
        <taxon>Dikarya</taxon>
        <taxon>Basidiomycota</taxon>
        <taxon>Agaricomycotina</taxon>
        <taxon>Agaricomycetes</taxon>
        <taxon>Thelephorales</taxon>
        <taxon>Thelephoraceae</taxon>
        <taxon>Thelephora</taxon>
    </lineage>
</organism>